<dbReference type="Proteomes" id="UP001595377">
    <property type="component" value="Unassembled WGS sequence"/>
</dbReference>
<dbReference type="EMBL" id="JBHRSP010000016">
    <property type="protein sequence ID" value="MFC3073469.1"/>
    <property type="molecule type" value="Genomic_DNA"/>
</dbReference>
<comment type="caution">
    <text evidence="2">The sequence shown here is derived from an EMBL/GenBank/DDBJ whole genome shotgun (WGS) entry which is preliminary data.</text>
</comment>
<feature type="chain" id="PRO_5047341776" evidence="1">
    <location>
        <begin position="24"/>
        <end position="68"/>
    </location>
</feature>
<organism evidence="2 3">
    <name type="scientific">Shinella pollutisoli</name>
    <dbReference type="NCBI Taxonomy" id="2250594"/>
    <lineage>
        <taxon>Bacteria</taxon>
        <taxon>Pseudomonadati</taxon>
        <taxon>Pseudomonadota</taxon>
        <taxon>Alphaproteobacteria</taxon>
        <taxon>Hyphomicrobiales</taxon>
        <taxon>Rhizobiaceae</taxon>
        <taxon>Shinella</taxon>
    </lineage>
</organism>
<evidence type="ECO:0000313" key="3">
    <source>
        <dbReference type="Proteomes" id="UP001595377"/>
    </source>
</evidence>
<sequence length="68" mass="6909">MCRSLRTVVALLLVGASGGSALAADALRQVVAGHPTARQVTRYLQSTGTLQAVNTVDLVARASACGTI</sequence>
<protein>
    <submittedName>
        <fullName evidence="2">Uncharacterized protein</fullName>
    </submittedName>
</protein>
<accession>A0ABV7DEZ1</accession>
<gene>
    <name evidence="2" type="ORF">ACFOHH_10170</name>
</gene>
<evidence type="ECO:0000256" key="1">
    <source>
        <dbReference type="SAM" id="SignalP"/>
    </source>
</evidence>
<keyword evidence="1" id="KW-0732">Signal</keyword>
<reference evidence="3" key="1">
    <citation type="journal article" date="2019" name="Int. J. Syst. Evol. Microbiol.">
        <title>The Global Catalogue of Microorganisms (GCM) 10K type strain sequencing project: providing services to taxonomists for standard genome sequencing and annotation.</title>
        <authorList>
            <consortium name="The Broad Institute Genomics Platform"/>
            <consortium name="The Broad Institute Genome Sequencing Center for Infectious Disease"/>
            <person name="Wu L."/>
            <person name="Ma J."/>
        </authorList>
    </citation>
    <scope>NUCLEOTIDE SEQUENCE [LARGE SCALE GENOMIC DNA]</scope>
    <source>
        <strain evidence="3">KCTC 52677</strain>
    </source>
</reference>
<proteinExistence type="predicted"/>
<dbReference type="RefSeq" id="WP_257318218.1">
    <property type="nucleotide sequence ID" value="NZ_JANFDG010000044.1"/>
</dbReference>
<keyword evidence="3" id="KW-1185">Reference proteome</keyword>
<feature type="signal peptide" evidence="1">
    <location>
        <begin position="1"/>
        <end position="23"/>
    </location>
</feature>
<evidence type="ECO:0000313" key="2">
    <source>
        <dbReference type="EMBL" id="MFC3073469.1"/>
    </source>
</evidence>
<name>A0ABV7DEZ1_9HYPH</name>